<dbReference type="AlphaFoldDB" id="A0A9E4DS43"/>
<reference evidence="1" key="1">
    <citation type="journal article" date="2021" name="PeerJ">
        <title>Extensive microbial diversity within the chicken gut microbiome revealed by metagenomics and culture.</title>
        <authorList>
            <person name="Gilroy R."/>
            <person name="Ravi A."/>
            <person name="Getino M."/>
            <person name="Pursley I."/>
            <person name="Horton D.L."/>
            <person name="Alikhan N.F."/>
            <person name="Baker D."/>
            <person name="Gharbi K."/>
            <person name="Hall N."/>
            <person name="Watson M."/>
            <person name="Adriaenssens E.M."/>
            <person name="Foster-Nyarko E."/>
            <person name="Jarju S."/>
            <person name="Secka A."/>
            <person name="Antonio M."/>
            <person name="Oren A."/>
            <person name="Chaudhuri R.R."/>
            <person name="La Ragione R."/>
            <person name="Hildebrand F."/>
            <person name="Pallen M.J."/>
        </authorList>
    </citation>
    <scope>NUCLEOTIDE SEQUENCE</scope>
    <source>
        <strain evidence="1">150</strain>
    </source>
</reference>
<sequence>MKEIKKVNIGSATMKTVEFLKKNIKGIEINEEGVTEIFKTIAMQTEENLEQIIAESLGVEIIDSLN</sequence>
<reference evidence="1" key="2">
    <citation type="submission" date="2021-11" db="EMBL/GenBank/DDBJ databases">
        <authorList>
            <person name="Gilroy R."/>
        </authorList>
    </citation>
    <scope>NUCLEOTIDE SEQUENCE</scope>
    <source>
        <strain evidence="1">150</strain>
    </source>
</reference>
<dbReference type="Proteomes" id="UP000813384">
    <property type="component" value="Unassembled WGS sequence"/>
</dbReference>
<dbReference type="EMBL" id="JAJJVO010000094">
    <property type="protein sequence ID" value="MCC9273887.1"/>
    <property type="molecule type" value="Genomic_DNA"/>
</dbReference>
<accession>A0A9E4DS43</accession>
<feature type="non-terminal residue" evidence="1">
    <location>
        <position position="66"/>
    </location>
</feature>
<protein>
    <submittedName>
        <fullName evidence="1">Uncharacterized protein</fullName>
    </submittedName>
</protein>
<evidence type="ECO:0000313" key="1">
    <source>
        <dbReference type="EMBL" id="MCC9273887.1"/>
    </source>
</evidence>
<gene>
    <name evidence="1" type="ORF">K8V42_06310</name>
</gene>
<name>A0A9E4DS43_9ENTE</name>
<comment type="caution">
    <text evidence="1">The sequence shown here is derived from an EMBL/GenBank/DDBJ whole genome shotgun (WGS) entry which is preliminary data.</text>
</comment>
<proteinExistence type="predicted"/>
<organism evidence="1 2">
    <name type="scientific">Enterococcus aquimarinus</name>
    <dbReference type="NCBI Taxonomy" id="328396"/>
    <lineage>
        <taxon>Bacteria</taxon>
        <taxon>Bacillati</taxon>
        <taxon>Bacillota</taxon>
        <taxon>Bacilli</taxon>
        <taxon>Lactobacillales</taxon>
        <taxon>Enterococcaceae</taxon>
        <taxon>Enterococcus</taxon>
    </lineage>
</organism>
<evidence type="ECO:0000313" key="2">
    <source>
        <dbReference type="Proteomes" id="UP000813384"/>
    </source>
</evidence>